<dbReference type="PATRIC" id="fig|1134457.3.peg.3461"/>
<name>L7E710_MICAE</name>
<comment type="caution">
    <text evidence="1">The sequence shown here is derived from an EMBL/GenBank/DDBJ whole genome shotgun (WGS) entry which is preliminary data.</text>
</comment>
<dbReference type="EMBL" id="ANKQ01000002">
    <property type="protein sequence ID" value="ELP54641.1"/>
    <property type="molecule type" value="Genomic_DNA"/>
</dbReference>
<accession>L7E710</accession>
<dbReference type="RefSeq" id="WP_002737283.1">
    <property type="nucleotide sequence ID" value="NZ_ANKQ01000002.1"/>
</dbReference>
<dbReference type="Proteomes" id="UP000010932">
    <property type="component" value="Unassembled WGS sequence"/>
</dbReference>
<sequence>MDKESGLIADGYWKFYYPLLAAQNHSFLSLDRVASKQVPTIEG</sequence>
<protein>
    <submittedName>
        <fullName evidence="1">Uncharacterized protein</fullName>
    </submittedName>
</protein>
<organism evidence="1 2">
    <name type="scientific">Microcystis aeruginosa TAIHU98</name>
    <dbReference type="NCBI Taxonomy" id="1134457"/>
    <lineage>
        <taxon>Bacteria</taxon>
        <taxon>Bacillati</taxon>
        <taxon>Cyanobacteriota</taxon>
        <taxon>Cyanophyceae</taxon>
        <taxon>Oscillatoriophycideae</taxon>
        <taxon>Chroococcales</taxon>
        <taxon>Microcystaceae</taxon>
        <taxon>Microcystis</taxon>
    </lineage>
</organism>
<evidence type="ECO:0000313" key="1">
    <source>
        <dbReference type="EMBL" id="ELP54641.1"/>
    </source>
</evidence>
<proteinExistence type="predicted"/>
<reference evidence="1 2" key="1">
    <citation type="journal article" date="2013" name="Genome Announc.">
        <title>Whole-Genome Sequence of Microcystis aeruginosa TAIHU98, a Nontoxic Bloom-Forming Strain Isolated from Taihu Lake, China.</title>
        <authorList>
            <person name="Yang C."/>
            <person name="Zhang W."/>
            <person name="Ren M."/>
            <person name="Song L."/>
            <person name="Li T."/>
            <person name="Zhao J."/>
        </authorList>
    </citation>
    <scope>NUCLEOTIDE SEQUENCE [LARGE SCALE GENOMIC DNA]</scope>
    <source>
        <strain evidence="1 2">TAIHU98</strain>
    </source>
</reference>
<evidence type="ECO:0000313" key="2">
    <source>
        <dbReference type="Proteomes" id="UP000010932"/>
    </source>
</evidence>
<dbReference type="AlphaFoldDB" id="L7E710"/>
<gene>
    <name evidence="1" type="ORF">O53_3465</name>
</gene>